<dbReference type="Gene3D" id="3.90.550.10">
    <property type="entry name" value="Spore Coat Polysaccharide Biosynthesis Protein SpsA, Chain A"/>
    <property type="match status" value="1"/>
</dbReference>
<keyword evidence="6" id="KW-0460">Magnesium</keyword>
<evidence type="ECO:0000256" key="3">
    <source>
        <dbReference type="ARBA" id="ARBA00006739"/>
    </source>
</evidence>
<evidence type="ECO:0000256" key="10">
    <source>
        <dbReference type="ARBA" id="ARBA00048997"/>
    </source>
</evidence>
<dbReference type="InterPro" id="IPR029044">
    <property type="entry name" value="Nucleotide-diphossugar_trans"/>
</dbReference>
<evidence type="ECO:0000256" key="9">
    <source>
        <dbReference type="ARBA" id="ARBA00048689"/>
    </source>
</evidence>
<organism evidence="12 13">
    <name type="scientific">Thermopolyspora flexuosa</name>
    <dbReference type="NCBI Taxonomy" id="103836"/>
    <lineage>
        <taxon>Bacteria</taxon>
        <taxon>Bacillati</taxon>
        <taxon>Actinomycetota</taxon>
        <taxon>Actinomycetes</taxon>
        <taxon>Streptosporangiales</taxon>
        <taxon>Streptosporangiaceae</taxon>
        <taxon>Thermopolyspora</taxon>
    </lineage>
</organism>
<dbReference type="AlphaFoldDB" id="A0A543J3Q7"/>
<comment type="caution">
    <text evidence="12">The sequence shown here is derived from an EMBL/GenBank/DDBJ whole genome shotgun (WGS) entry which is preliminary data.</text>
</comment>
<reference evidence="12 13" key="1">
    <citation type="submission" date="2019-06" db="EMBL/GenBank/DDBJ databases">
        <title>Sequencing the genomes of 1000 actinobacteria strains.</title>
        <authorList>
            <person name="Klenk H.-P."/>
        </authorList>
    </citation>
    <scope>NUCLEOTIDE SEQUENCE [LARGE SCALE GENOMIC DNA]</scope>
    <source>
        <strain evidence="12 13">DSM 43186</strain>
    </source>
</reference>
<evidence type="ECO:0000256" key="6">
    <source>
        <dbReference type="ARBA" id="ARBA00022842"/>
    </source>
</evidence>
<evidence type="ECO:0000256" key="5">
    <source>
        <dbReference type="ARBA" id="ARBA00022679"/>
    </source>
</evidence>
<keyword evidence="5" id="KW-0808">Transferase</keyword>
<name>A0A543J3Q7_9ACTN</name>
<evidence type="ECO:0000256" key="2">
    <source>
        <dbReference type="ARBA" id="ARBA00001946"/>
    </source>
</evidence>
<evidence type="ECO:0000313" key="13">
    <source>
        <dbReference type="Proteomes" id="UP000319213"/>
    </source>
</evidence>
<comment type="catalytic activity">
    <reaction evidence="10">
        <text>an NDP-alpha-D-glucose + (2R)-3-phosphoglycerate = (2R)-2-O-(alpha-D-glucopyranosyl)-3-phospho-glycerate + a ribonucleoside 5'-diphosphate + H(+)</text>
        <dbReference type="Rhea" id="RHEA:47244"/>
        <dbReference type="ChEBI" id="CHEBI:15378"/>
        <dbReference type="ChEBI" id="CHEBI:57930"/>
        <dbReference type="ChEBI" id="CHEBI:58272"/>
        <dbReference type="ChEBI" id="CHEBI:62600"/>
        <dbReference type="ChEBI" id="CHEBI:76533"/>
        <dbReference type="EC" id="2.4.1.266"/>
    </reaction>
    <physiologicalReaction direction="left-to-right" evidence="10">
        <dbReference type="Rhea" id="RHEA:47245"/>
    </physiologicalReaction>
</comment>
<proteinExistence type="inferred from homology"/>
<dbReference type="NCBIfam" id="NF010496">
    <property type="entry name" value="PRK13915.1"/>
    <property type="match status" value="1"/>
</dbReference>
<comment type="similarity">
    <text evidence="3">Belongs to the glycosyltransferase 2 family.</text>
</comment>
<dbReference type="PANTHER" id="PTHR48090">
    <property type="entry name" value="UNDECAPRENYL-PHOSPHATE 4-DEOXY-4-FORMAMIDO-L-ARABINOSE TRANSFERASE-RELATED"/>
    <property type="match status" value="1"/>
</dbReference>
<dbReference type="InterPro" id="IPR001173">
    <property type="entry name" value="Glyco_trans_2-like"/>
</dbReference>
<dbReference type="SUPFAM" id="SSF53448">
    <property type="entry name" value="Nucleotide-diphospho-sugar transferases"/>
    <property type="match status" value="1"/>
</dbReference>
<dbReference type="CDD" id="cd04179">
    <property type="entry name" value="DPM_DPG-synthase_like"/>
    <property type="match status" value="1"/>
</dbReference>
<dbReference type="PANTHER" id="PTHR48090:SF10">
    <property type="entry name" value="GLUCOSYL-3-PHOSPHOGLYCERATE SYNTHASE"/>
    <property type="match status" value="1"/>
</dbReference>
<evidence type="ECO:0000256" key="7">
    <source>
        <dbReference type="ARBA" id="ARBA00039022"/>
    </source>
</evidence>
<evidence type="ECO:0000256" key="4">
    <source>
        <dbReference type="ARBA" id="ARBA00022676"/>
    </source>
</evidence>
<feature type="domain" description="Glycosyltransferase 2-like" evidence="11">
    <location>
        <begin position="45"/>
        <end position="159"/>
    </location>
</feature>
<dbReference type="EMBL" id="VFPQ01000001">
    <property type="protein sequence ID" value="TQM77465.1"/>
    <property type="molecule type" value="Genomic_DNA"/>
</dbReference>
<protein>
    <recommendedName>
        <fullName evidence="8">Glucosyl-3-phosphoglycerate synthase</fullName>
        <ecNumber evidence="7">2.4.1.266</ecNumber>
    </recommendedName>
</protein>
<keyword evidence="4" id="KW-0328">Glycosyltransferase</keyword>
<dbReference type="Proteomes" id="UP000319213">
    <property type="component" value="Unassembled WGS sequence"/>
</dbReference>
<sequence>MADVPVSSHGGGIAAAQRWLRRRTSRAADWRPERLVAAKGDTRVSVILPARNEEPTVGPIVATIRRELVERLPLVDEVLVVDSHSTDRTGAVAAEAGARVVHQDAVFPELPPLPGKGDAMWKGLAATRGDIVVFVDADLRDFGPHFVTGLLGPLLTDPTVSFVKGAYERPLCLDGRVEKGAGGRVTELVARPLINMFWPELAGFVQPLAGEYAGRREVLELVPFVAHYGVELGLLVDLLELVGLDAMAQVDLGYRVHKHQPVPMLGRMAAQIMHTAWSRLERQRRLVATAPPSPALLQFLVEDGAAPVRVCDVRLRERPCLASLRVAARRARGRRAPTADRIGH</sequence>
<evidence type="ECO:0000256" key="1">
    <source>
        <dbReference type="ARBA" id="ARBA00001936"/>
    </source>
</evidence>
<accession>A0A543J3Q7</accession>
<dbReference type="EC" id="2.4.1.266" evidence="7"/>
<evidence type="ECO:0000256" key="8">
    <source>
        <dbReference type="ARBA" id="ARBA00040894"/>
    </source>
</evidence>
<comment type="cofactor">
    <cofactor evidence="1">
        <name>Mn(2+)</name>
        <dbReference type="ChEBI" id="CHEBI:29035"/>
    </cofactor>
</comment>
<comment type="cofactor">
    <cofactor evidence="2">
        <name>Mg(2+)</name>
        <dbReference type="ChEBI" id="CHEBI:18420"/>
    </cofactor>
</comment>
<dbReference type="RefSeq" id="WP_142261184.1">
    <property type="nucleotide sequence ID" value="NZ_BMPV01000002.1"/>
</dbReference>
<dbReference type="GO" id="GO:0016757">
    <property type="term" value="F:glycosyltransferase activity"/>
    <property type="evidence" value="ECO:0007669"/>
    <property type="project" value="UniProtKB-KW"/>
</dbReference>
<comment type="catalytic activity">
    <reaction evidence="9">
        <text>(2R)-3-phosphoglycerate + UDP-alpha-D-glucose = (2R)-2-O-(alpha-D-glucopyranosyl)-3-phospho-glycerate + UDP + H(+)</text>
        <dbReference type="Rhea" id="RHEA:31319"/>
        <dbReference type="ChEBI" id="CHEBI:15378"/>
        <dbReference type="ChEBI" id="CHEBI:58223"/>
        <dbReference type="ChEBI" id="CHEBI:58272"/>
        <dbReference type="ChEBI" id="CHEBI:58885"/>
        <dbReference type="ChEBI" id="CHEBI:62600"/>
        <dbReference type="EC" id="2.4.1.266"/>
    </reaction>
    <physiologicalReaction direction="left-to-right" evidence="9">
        <dbReference type="Rhea" id="RHEA:31320"/>
    </physiologicalReaction>
</comment>
<dbReference type="InterPro" id="IPR050256">
    <property type="entry name" value="Glycosyltransferase_2"/>
</dbReference>
<dbReference type="OrthoDB" id="5011697at2"/>
<evidence type="ECO:0000313" key="12">
    <source>
        <dbReference type="EMBL" id="TQM77465.1"/>
    </source>
</evidence>
<gene>
    <name evidence="12" type="ORF">FHX40_4229</name>
</gene>
<dbReference type="Pfam" id="PF00535">
    <property type="entry name" value="Glycos_transf_2"/>
    <property type="match status" value="1"/>
</dbReference>
<keyword evidence="13" id="KW-1185">Reference proteome</keyword>
<evidence type="ECO:0000259" key="11">
    <source>
        <dbReference type="Pfam" id="PF00535"/>
    </source>
</evidence>